<reference evidence="2" key="1">
    <citation type="submission" date="2023-07" db="EMBL/GenBank/DDBJ databases">
        <authorList>
            <person name="Peng Z."/>
        </authorList>
    </citation>
    <scope>NUCLEOTIDE SEQUENCE</scope>
    <source>
        <strain evidence="2">KP219</strain>
    </source>
</reference>
<feature type="region of interest" description="Disordered" evidence="1">
    <location>
        <begin position="19"/>
        <end position="43"/>
    </location>
</feature>
<dbReference type="EMBL" id="JAUUIA010000025">
    <property type="protein sequence ID" value="MDP0969909.1"/>
    <property type="molecule type" value="Genomic_DNA"/>
</dbReference>
<protein>
    <submittedName>
        <fullName evidence="2">Uncharacterized protein</fullName>
    </submittedName>
</protein>
<sequence>MPGGAGIFPEEAHCALSGATKSHSAVAPVSDSATGDVEAIQDR</sequence>
<evidence type="ECO:0000256" key="1">
    <source>
        <dbReference type="SAM" id="MobiDB-lite"/>
    </source>
</evidence>
<organism evidence="2 3">
    <name type="scientific">Klebsiella pneumoniae</name>
    <dbReference type="NCBI Taxonomy" id="573"/>
    <lineage>
        <taxon>Bacteria</taxon>
        <taxon>Pseudomonadati</taxon>
        <taxon>Pseudomonadota</taxon>
        <taxon>Gammaproteobacteria</taxon>
        <taxon>Enterobacterales</taxon>
        <taxon>Enterobacteriaceae</taxon>
        <taxon>Klebsiella/Raoultella group</taxon>
        <taxon>Klebsiella</taxon>
        <taxon>Klebsiella pneumoniae complex</taxon>
    </lineage>
</organism>
<evidence type="ECO:0000313" key="2">
    <source>
        <dbReference type="EMBL" id="MDP0969909.1"/>
    </source>
</evidence>
<dbReference type="Proteomes" id="UP001244490">
    <property type="component" value="Unassembled WGS sequence"/>
</dbReference>
<evidence type="ECO:0000313" key="3">
    <source>
        <dbReference type="Proteomes" id="UP001244490"/>
    </source>
</evidence>
<dbReference type="RefSeq" id="WP_020324422.1">
    <property type="nucleotide sequence ID" value="NZ_AP018750.1"/>
</dbReference>
<name>A0AAW8AL21_KLEPN</name>
<dbReference type="AlphaFoldDB" id="A0AAW8AL21"/>
<gene>
    <name evidence="2" type="ORF">Q6294_23085</name>
</gene>
<comment type="caution">
    <text evidence="2">The sequence shown here is derived from an EMBL/GenBank/DDBJ whole genome shotgun (WGS) entry which is preliminary data.</text>
</comment>
<accession>A0AAW8AL21</accession>
<proteinExistence type="predicted"/>